<protein>
    <submittedName>
        <fullName evidence="2">T9SS type A sorting domain-containing protein</fullName>
    </submittedName>
</protein>
<dbReference type="InterPro" id="IPR026444">
    <property type="entry name" value="Secre_tail"/>
</dbReference>
<feature type="domain" description="Secretion system C-terminal sorting" evidence="1">
    <location>
        <begin position="289"/>
        <end position="361"/>
    </location>
</feature>
<accession>A0ABW9RL11</accession>
<name>A0ABW9RL11_9BACT</name>
<dbReference type="RefSeq" id="WP_155169592.1">
    <property type="nucleotide sequence ID" value="NZ_SMLW01000357.1"/>
</dbReference>
<feature type="non-terminal residue" evidence="2">
    <location>
        <position position="1"/>
    </location>
</feature>
<evidence type="ECO:0000313" key="3">
    <source>
        <dbReference type="Proteomes" id="UP000798808"/>
    </source>
</evidence>
<sequence>IYTSNDNQLNNWDDISAWSSTNSWSTAPKTPGNPTNSNSARINVYGYTRVYSSLTINNANPALHIYDTLFVDGDVSLGSGASMEVHENGLLIVTGNYTSSGSFKTNNSGRVVVVGDVNITAGTTLHTNEQTYIFGNLNNANGYVGTGPSDQCYTWGSCDPTTYTSTENDLFTNDRLTYDFVTNGGVLPVEVVEFKATANKGKAILKWSTLSEVNFDYFTIEKSTDGQRFKEVARVKGAGNSTEKIDYSWTGLAVESAYYRLKATDFDGYTEYHGTVYLTVSEITFSYKVYPNPVIGRIVNINSGSKLHEASLTGMNGQNIVLEINNQDYQTQLELPDNVREGYYMLTLTFENESVVQKIAIH</sequence>
<reference evidence="2 3" key="1">
    <citation type="submission" date="2019-02" db="EMBL/GenBank/DDBJ databases">
        <authorList>
            <person name="Goldberg S.R."/>
            <person name="Haltli B.A."/>
            <person name="Correa H."/>
            <person name="Russell K.G."/>
        </authorList>
    </citation>
    <scope>NUCLEOTIDE SEQUENCE [LARGE SCALE GENOMIC DNA]</scope>
    <source>
        <strain evidence="2 3">JCM 16186</strain>
    </source>
</reference>
<dbReference type="EMBL" id="SMLW01000357">
    <property type="protein sequence ID" value="MTI24049.1"/>
    <property type="molecule type" value="Genomic_DNA"/>
</dbReference>
<comment type="caution">
    <text evidence="2">The sequence shown here is derived from an EMBL/GenBank/DDBJ whole genome shotgun (WGS) entry which is preliminary data.</text>
</comment>
<proteinExistence type="predicted"/>
<evidence type="ECO:0000313" key="2">
    <source>
        <dbReference type="EMBL" id="MTI24049.1"/>
    </source>
</evidence>
<evidence type="ECO:0000259" key="1">
    <source>
        <dbReference type="Pfam" id="PF18962"/>
    </source>
</evidence>
<dbReference type="Proteomes" id="UP000798808">
    <property type="component" value="Unassembled WGS sequence"/>
</dbReference>
<keyword evidence="3" id="KW-1185">Reference proteome</keyword>
<gene>
    <name evidence="2" type="ORF">E1163_03730</name>
</gene>
<dbReference type="Pfam" id="PF18962">
    <property type="entry name" value="Por_Secre_tail"/>
    <property type="match status" value="1"/>
</dbReference>
<organism evidence="2 3">
    <name type="scientific">Fulvivirga kasyanovii</name>
    <dbReference type="NCBI Taxonomy" id="396812"/>
    <lineage>
        <taxon>Bacteria</taxon>
        <taxon>Pseudomonadati</taxon>
        <taxon>Bacteroidota</taxon>
        <taxon>Cytophagia</taxon>
        <taxon>Cytophagales</taxon>
        <taxon>Fulvivirgaceae</taxon>
        <taxon>Fulvivirga</taxon>
    </lineage>
</organism>
<dbReference type="NCBIfam" id="TIGR04183">
    <property type="entry name" value="Por_Secre_tail"/>
    <property type="match status" value="1"/>
</dbReference>